<evidence type="ECO:0000313" key="1">
    <source>
        <dbReference type="EMBL" id="AIF07945.1"/>
    </source>
</evidence>
<reference evidence="1" key="1">
    <citation type="journal article" date="2014" name="Genome Biol. Evol.">
        <title>Pangenome evidence for extensive interdomain horizontal transfer affecting lineage core and shell genes in uncultured planktonic thaumarchaeota and euryarchaeota.</title>
        <authorList>
            <person name="Deschamps P."/>
            <person name="Zivanovic Y."/>
            <person name="Moreira D."/>
            <person name="Rodriguez-Valera F."/>
            <person name="Lopez-Garcia P."/>
        </authorList>
    </citation>
    <scope>NUCLEOTIDE SEQUENCE</scope>
</reference>
<protein>
    <submittedName>
        <fullName evidence="1">Uncharacterized protein</fullName>
    </submittedName>
</protein>
<sequence>MDIIDLHNPDRINKNPDEIKFLLENGNFIQDEFEISDIELRLYLEKIDQKLGAYSLITSFVRTNKGTIEMIYDEGFLGEDALSRAFTFLTTNLGLSGLVLRSIISIRQKISD</sequence>
<accession>A0A075GYI9</accession>
<name>A0A075GYI9_9ARCH</name>
<dbReference type="EMBL" id="KF900816">
    <property type="protein sequence ID" value="AIF07945.1"/>
    <property type="molecule type" value="Genomic_DNA"/>
</dbReference>
<organism evidence="1">
    <name type="scientific">uncultured marine thaumarchaeote KM3_25_G08</name>
    <dbReference type="NCBI Taxonomy" id="1456105"/>
    <lineage>
        <taxon>Archaea</taxon>
        <taxon>Nitrososphaerota</taxon>
        <taxon>environmental samples</taxon>
    </lineage>
</organism>
<proteinExistence type="predicted"/>
<dbReference type="AlphaFoldDB" id="A0A075GYI9"/>